<dbReference type="SUPFAM" id="SSF53448">
    <property type="entry name" value="Nucleotide-diphospho-sugar transferases"/>
    <property type="match status" value="1"/>
</dbReference>
<keyword evidence="5 7" id="KW-0472">Membrane</keyword>
<evidence type="ECO:0000256" key="3">
    <source>
        <dbReference type="ARBA" id="ARBA00022676"/>
    </source>
</evidence>
<dbReference type="Proteomes" id="UP000034085">
    <property type="component" value="Chromosome"/>
</dbReference>
<dbReference type="InterPro" id="IPR001173">
    <property type="entry name" value="Glyco_trans_2-like"/>
</dbReference>
<comment type="subcellular location">
    <subcellularLocation>
        <location evidence="1">Cell membrane</location>
    </subcellularLocation>
</comment>
<dbReference type="HOGENOM" id="CLU_070021_0_0_6"/>
<dbReference type="OrthoDB" id="9801954at2"/>
<evidence type="ECO:0000256" key="6">
    <source>
        <dbReference type="SAM" id="MobiDB-lite"/>
    </source>
</evidence>
<dbReference type="PANTHER" id="PTHR43646:SF2">
    <property type="entry name" value="GLYCOSYLTRANSFERASE 2-LIKE DOMAIN-CONTAINING PROTEIN"/>
    <property type="match status" value="1"/>
</dbReference>
<feature type="region of interest" description="Disordered" evidence="6">
    <location>
        <begin position="315"/>
        <end position="334"/>
    </location>
</feature>
<evidence type="ECO:0000256" key="4">
    <source>
        <dbReference type="ARBA" id="ARBA00022679"/>
    </source>
</evidence>
<dbReference type="PATRIC" id="fig|1261127.3.peg.3298"/>
<dbReference type="InterPro" id="IPR029044">
    <property type="entry name" value="Nucleotide-diphossugar_trans"/>
</dbReference>
<evidence type="ECO:0000256" key="2">
    <source>
        <dbReference type="ARBA" id="ARBA00022475"/>
    </source>
</evidence>
<proteinExistence type="predicted"/>
<evidence type="ECO:0000313" key="10">
    <source>
        <dbReference type="Proteomes" id="UP000034085"/>
    </source>
</evidence>
<evidence type="ECO:0000256" key="7">
    <source>
        <dbReference type="SAM" id="Phobius"/>
    </source>
</evidence>
<feature type="domain" description="Glycosyltransferase 2-like" evidence="8">
    <location>
        <begin position="11"/>
        <end position="164"/>
    </location>
</feature>
<dbReference type="Gene3D" id="3.90.550.10">
    <property type="entry name" value="Spore Coat Polysaccharide Biosynthesis Protein SpsA, Chain A"/>
    <property type="match status" value="1"/>
</dbReference>
<reference evidence="9 10" key="1">
    <citation type="journal article" date="2013" name="Appl. Microbiol. Biotechnol.">
        <title>Glycerol assimilation and production of 1,3-propanediol by Citrobacter amalonaticus Y19.</title>
        <authorList>
            <person name="Ainala S.K."/>
            <person name="Ashok S."/>
            <person name="Ko Y."/>
            <person name="Park S."/>
        </authorList>
    </citation>
    <scope>NUCLEOTIDE SEQUENCE [LARGE SCALE GENOMIC DNA]</scope>
    <source>
        <strain evidence="9 10">Y19</strain>
    </source>
</reference>
<dbReference type="AlphaFoldDB" id="A0A0F6TWU9"/>
<keyword evidence="4 9" id="KW-0808">Transferase</keyword>
<evidence type="ECO:0000256" key="5">
    <source>
        <dbReference type="ARBA" id="ARBA00023136"/>
    </source>
</evidence>
<evidence type="ECO:0000256" key="1">
    <source>
        <dbReference type="ARBA" id="ARBA00004236"/>
    </source>
</evidence>
<keyword evidence="7" id="KW-0812">Transmembrane</keyword>
<dbReference type="Pfam" id="PF00535">
    <property type="entry name" value="Glycos_transf_2"/>
    <property type="match status" value="1"/>
</dbReference>
<feature type="transmembrane region" description="Helical" evidence="7">
    <location>
        <begin position="252"/>
        <end position="282"/>
    </location>
</feature>
<dbReference type="EMBL" id="CP011132">
    <property type="protein sequence ID" value="AKE59911.1"/>
    <property type="molecule type" value="Genomic_DNA"/>
</dbReference>
<keyword evidence="2" id="KW-1003">Cell membrane</keyword>
<dbReference type="KEGG" id="cama:F384_15770"/>
<accession>A0A0F6TWU9</accession>
<dbReference type="PANTHER" id="PTHR43646">
    <property type="entry name" value="GLYCOSYLTRANSFERASE"/>
    <property type="match status" value="1"/>
</dbReference>
<sequence length="334" mass="37259">MNNSPFITASIKTFNEAKGIEKTIDSIDRQLAAYPHEIIVADSLSTDNTRELASAKGVMVVSLVHPEERCCGVGHQLGYIHSQGEFLLLMDGDMELEEGFIDAAVAFLQANPEYAGVAGRVTMDEGSNYEFKSRNQRIHKIYPLGDCDHLGGGGLYRRSAIEKIGYLTHRGLHGYEEAELGLRLHHAGYKLHRLDVPYFSHTSHVMSTFTMLRYRWRSRFLSGPGELLRSSWGKPWFRDALKITRNEAVFTLYWLAVLVALLSGNLALFGLSLLPLMLFILLKTVKNRSLLAGLHSVLNLSAFSAGLIRGLLTPLPDPQEPPENTVVSHQDIEK</sequence>
<keyword evidence="7" id="KW-1133">Transmembrane helix</keyword>
<evidence type="ECO:0000259" key="8">
    <source>
        <dbReference type="Pfam" id="PF00535"/>
    </source>
</evidence>
<feature type="transmembrane region" description="Helical" evidence="7">
    <location>
        <begin position="289"/>
        <end position="312"/>
    </location>
</feature>
<gene>
    <name evidence="9" type="ORF">F384_15770</name>
</gene>
<protein>
    <submittedName>
        <fullName evidence="9">Glycosyl transferase</fullName>
    </submittedName>
</protein>
<dbReference type="GO" id="GO:0016757">
    <property type="term" value="F:glycosyltransferase activity"/>
    <property type="evidence" value="ECO:0007669"/>
    <property type="project" value="UniProtKB-KW"/>
</dbReference>
<name>A0A0F6TWU9_CITAM</name>
<organism evidence="9 10">
    <name type="scientific">Citrobacter amalonaticus Y19</name>
    <dbReference type="NCBI Taxonomy" id="1261127"/>
    <lineage>
        <taxon>Bacteria</taxon>
        <taxon>Pseudomonadati</taxon>
        <taxon>Pseudomonadota</taxon>
        <taxon>Gammaproteobacteria</taxon>
        <taxon>Enterobacterales</taxon>
        <taxon>Enterobacteriaceae</taxon>
        <taxon>Citrobacter</taxon>
    </lineage>
</organism>
<evidence type="ECO:0000313" key="9">
    <source>
        <dbReference type="EMBL" id="AKE59911.1"/>
    </source>
</evidence>
<dbReference type="CDD" id="cd00761">
    <property type="entry name" value="Glyco_tranf_GTA_type"/>
    <property type="match status" value="1"/>
</dbReference>
<dbReference type="GO" id="GO:0005886">
    <property type="term" value="C:plasma membrane"/>
    <property type="evidence" value="ECO:0007669"/>
    <property type="project" value="UniProtKB-SubCell"/>
</dbReference>
<keyword evidence="3" id="KW-0328">Glycosyltransferase</keyword>
<dbReference type="RefSeq" id="WP_046486840.1">
    <property type="nucleotide sequence ID" value="NZ_CP011132.1"/>
</dbReference>